<dbReference type="OrthoDB" id="1937352at2759"/>
<accession>A0A835DC22</accession>
<name>A0A835DC22_TETSI</name>
<evidence type="ECO:0000313" key="3">
    <source>
        <dbReference type="EMBL" id="KAF8397651.1"/>
    </source>
</evidence>
<organism evidence="3 4">
    <name type="scientific">Tetracentron sinense</name>
    <name type="common">Spur-leaf</name>
    <dbReference type="NCBI Taxonomy" id="13715"/>
    <lineage>
        <taxon>Eukaryota</taxon>
        <taxon>Viridiplantae</taxon>
        <taxon>Streptophyta</taxon>
        <taxon>Embryophyta</taxon>
        <taxon>Tracheophyta</taxon>
        <taxon>Spermatophyta</taxon>
        <taxon>Magnoliopsida</taxon>
        <taxon>Trochodendrales</taxon>
        <taxon>Trochodendraceae</taxon>
        <taxon>Tetracentron</taxon>
    </lineage>
</organism>
<keyword evidence="4" id="KW-1185">Reference proteome</keyword>
<feature type="chain" id="PRO_5032569393" evidence="2">
    <location>
        <begin position="28"/>
        <end position="92"/>
    </location>
</feature>
<evidence type="ECO:0000256" key="2">
    <source>
        <dbReference type="SAM" id="SignalP"/>
    </source>
</evidence>
<dbReference type="OMA" id="WIHRETD"/>
<comment type="caution">
    <text evidence="3">The sequence shown here is derived from an EMBL/GenBank/DDBJ whole genome shotgun (WGS) entry which is preliminary data.</text>
</comment>
<evidence type="ECO:0000256" key="1">
    <source>
        <dbReference type="SAM" id="MobiDB-lite"/>
    </source>
</evidence>
<feature type="signal peptide" evidence="2">
    <location>
        <begin position="1"/>
        <end position="27"/>
    </location>
</feature>
<reference evidence="3 4" key="1">
    <citation type="submission" date="2020-04" db="EMBL/GenBank/DDBJ databases">
        <title>Plant Genome Project.</title>
        <authorList>
            <person name="Zhang R.-G."/>
        </authorList>
    </citation>
    <scope>NUCLEOTIDE SEQUENCE [LARGE SCALE GENOMIC DNA]</scope>
    <source>
        <strain evidence="3">YNK0</strain>
        <tissue evidence="3">Leaf</tissue>
    </source>
</reference>
<feature type="region of interest" description="Disordered" evidence="1">
    <location>
        <begin position="46"/>
        <end position="92"/>
    </location>
</feature>
<evidence type="ECO:0000313" key="4">
    <source>
        <dbReference type="Proteomes" id="UP000655225"/>
    </source>
</evidence>
<sequence length="92" mass="9920">MELRSSITAGFVLFLLLLLAWPNISLGGPDAADLNSDIYEIDYRGPETHSYVPPPNRSGRKPPLHSESVVARPKSKVAGANNVGRKGKTIHG</sequence>
<dbReference type="AlphaFoldDB" id="A0A835DC22"/>
<protein>
    <submittedName>
        <fullName evidence="3">Uncharacterized protein</fullName>
    </submittedName>
</protein>
<dbReference type="EMBL" id="JABCRI010000011">
    <property type="protein sequence ID" value="KAF8397651.1"/>
    <property type="molecule type" value="Genomic_DNA"/>
</dbReference>
<keyword evidence="2" id="KW-0732">Signal</keyword>
<gene>
    <name evidence="3" type="ORF">HHK36_016571</name>
</gene>
<proteinExistence type="predicted"/>
<dbReference type="Proteomes" id="UP000655225">
    <property type="component" value="Unassembled WGS sequence"/>
</dbReference>